<dbReference type="InterPro" id="IPR036390">
    <property type="entry name" value="WH_DNA-bd_sf"/>
</dbReference>
<dbReference type="Gene3D" id="3.30.160.20">
    <property type="match status" value="3"/>
</dbReference>
<evidence type="ECO:0000256" key="3">
    <source>
        <dbReference type="ARBA" id="ARBA00022737"/>
    </source>
</evidence>
<feature type="compositionally biased region" description="Basic residues" evidence="7">
    <location>
        <begin position="391"/>
        <end position="401"/>
    </location>
</feature>
<feature type="compositionally biased region" description="Pro residues" evidence="7">
    <location>
        <begin position="65"/>
        <end position="77"/>
    </location>
</feature>
<reference evidence="11" key="1">
    <citation type="submission" date="2023-05" db="EMBL/GenBank/DDBJ databases">
        <title>High-quality long-read genome of Scophthalmus maximus.</title>
        <authorList>
            <person name="Lien S."/>
            <person name="Martinez P."/>
        </authorList>
    </citation>
    <scope>NUCLEOTIDE SEQUENCE [LARGE SCALE GENOMIC DNA]</scope>
</reference>
<dbReference type="Gene3D" id="1.10.10.10">
    <property type="entry name" value="Winged helix-like DNA-binding domain superfamily/Winged helix DNA-binding domain"/>
    <property type="match status" value="2"/>
</dbReference>
<evidence type="ECO:0000256" key="5">
    <source>
        <dbReference type="ARBA" id="ARBA00023158"/>
    </source>
</evidence>
<dbReference type="PANTHER" id="PTHR10910:SF107">
    <property type="entry name" value="DOUBLE-STRANDED RNA-SPECIFIC ADENOSINE DEAMINASE"/>
    <property type="match status" value="1"/>
</dbReference>
<evidence type="ECO:0000259" key="10">
    <source>
        <dbReference type="PROSITE" id="PS50141"/>
    </source>
</evidence>
<keyword evidence="4 6" id="KW-0694">RNA-binding</keyword>
<dbReference type="SMART" id="SM00550">
    <property type="entry name" value="Zalpha"/>
    <property type="match status" value="2"/>
</dbReference>
<feature type="region of interest" description="Disordered" evidence="7">
    <location>
        <begin position="122"/>
        <end position="204"/>
    </location>
</feature>
<dbReference type="PROSITE" id="PS50141">
    <property type="entry name" value="A_DEAMIN_EDITASE"/>
    <property type="match status" value="1"/>
</dbReference>
<evidence type="ECO:0000259" key="8">
    <source>
        <dbReference type="PROSITE" id="PS50137"/>
    </source>
</evidence>
<feature type="compositionally biased region" description="Basic and acidic residues" evidence="7">
    <location>
        <begin position="496"/>
        <end position="510"/>
    </location>
</feature>
<feature type="region of interest" description="Disordered" evidence="7">
    <location>
        <begin position="465"/>
        <end position="537"/>
    </location>
</feature>
<feature type="region of interest" description="Disordered" evidence="7">
    <location>
        <begin position="665"/>
        <end position="697"/>
    </location>
</feature>
<dbReference type="InterPro" id="IPR002466">
    <property type="entry name" value="A_deamin"/>
</dbReference>
<evidence type="ECO:0000256" key="7">
    <source>
        <dbReference type="SAM" id="MobiDB-lite"/>
    </source>
</evidence>
<dbReference type="InterPro" id="IPR036388">
    <property type="entry name" value="WH-like_DNA-bd_sf"/>
</dbReference>
<dbReference type="GO" id="GO:0005730">
    <property type="term" value="C:nucleolus"/>
    <property type="evidence" value="ECO:0007669"/>
    <property type="project" value="TreeGrafter"/>
</dbReference>
<evidence type="ECO:0000256" key="1">
    <source>
        <dbReference type="ARBA" id="ARBA00004496"/>
    </source>
</evidence>
<evidence type="ECO:0000313" key="11">
    <source>
        <dbReference type="Ensembl" id="ENSSMAP00000026990.2"/>
    </source>
</evidence>
<name>A0A8D3B1K3_SCOMX</name>
<keyword evidence="5" id="KW-0943">RNA-mediated gene silencing</keyword>
<dbReference type="GO" id="GO:0008251">
    <property type="term" value="F:tRNA-specific adenosine deaminase activity"/>
    <property type="evidence" value="ECO:0007669"/>
    <property type="project" value="TreeGrafter"/>
</dbReference>
<dbReference type="GO" id="GO:0006382">
    <property type="term" value="P:adenosine to inosine editing"/>
    <property type="evidence" value="ECO:0007669"/>
    <property type="project" value="TreeGrafter"/>
</dbReference>
<proteinExistence type="predicted"/>
<feature type="compositionally biased region" description="Polar residues" evidence="7">
    <location>
        <begin position="138"/>
        <end position="159"/>
    </location>
</feature>
<keyword evidence="2" id="KW-0963">Cytoplasm</keyword>
<evidence type="ECO:0000256" key="4">
    <source>
        <dbReference type="ARBA" id="ARBA00022884"/>
    </source>
</evidence>
<dbReference type="GeneTree" id="ENSGT00940000157243"/>
<dbReference type="GO" id="GO:0003726">
    <property type="term" value="F:double-stranded RNA adenosine deaminase activity"/>
    <property type="evidence" value="ECO:0007669"/>
    <property type="project" value="InterPro"/>
</dbReference>
<dbReference type="PROSITE" id="PS50139">
    <property type="entry name" value="Z_BINDING"/>
    <property type="match status" value="2"/>
</dbReference>
<dbReference type="SUPFAM" id="SSF54768">
    <property type="entry name" value="dsRNA-binding domain-like"/>
    <property type="match status" value="3"/>
</dbReference>
<dbReference type="Pfam" id="PF02137">
    <property type="entry name" value="A_deamin"/>
    <property type="match status" value="1"/>
</dbReference>
<protein>
    <submittedName>
        <fullName evidence="11">Adenosine deaminase RNA specific</fullName>
    </submittedName>
</protein>
<dbReference type="Pfam" id="PF00035">
    <property type="entry name" value="dsrm"/>
    <property type="match status" value="3"/>
</dbReference>
<dbReference type="GO" id="GO:0006396">
    <property type="term" value="P:RNA processing"/>
    <property type="evidence" value="ECO:0007669"/>
    <property type="project" value="InterPro"/>
</dbReference>
<feature type="region of interest" description="Disordered" evidence="7">
    <location>
        <begin position="1"/>
        <end position="82"/>
    </location>
</feature>
<feature type="domain" description="DRBM" evidence="8">
    <location>
        <begin position="595"/>
        <end position="663"/>
    </location>
</feature>
<comment type="subcellular location">
    <subcellularLocation>
        <location evidence="1">Cytoplasm</location>
    </subcellularLocation>
</comment>
<dbReference type="GO" id="GO:0005737">
    <property type="term" value="C:cytoplasm"/>
    <property type="evidence" value="ECO:0007669"/>
    <property type="project" value="UniProtKB-SubCell"/>
</dbReference>
<dbReference type="GO" id="GO:0031047">
    <property type="term" value="P:regulatory ncRNA-mediated gene silencing"/>
    <property type="evidence" value="ECO:0007669"/>
    <property type="project" value="UniProtKB-KW"/>
</dbReference>
<organism evidence="11 12">
    <name type="scientific">Scophthalmus maximus</name>
    <name type="common">Turbot</name>
    <name type="synonym">Psetta maxima</name>
    <dbReference type="NCBI Taxonomy" id="52904"/>
    <lineage>
        <taxon>Eukaryota</taxon>
        <taxon>Metazoa</taxon>
        <taxon>Chordata</taxon>
        <taxon>Craniata</taxon>
        <taxon>Vertebrata</taxon>
        <taxon>Euteleostomi</taxon>
        <taxon>Actinopterygii</taxon>
        <taxon>Neopterygii</taxon>
        <taxon>Teleostei</taxon>
        <taxon>Neoteleostei</taxon>
        <taxon>Acanthomorphata</taxon>
        <taxon>Carangaria</taxon>
        <taxon>Pleuronectiformes</taxon>
        <taxon>Pleuronectoidei</taxon>
        <taxon>Scophthalmidae</taxon>
        <taxon>Scophthalmus</taxon>
    </lineage>
</organism>
<feature type="compositionally biased region" description="Low complexity" evidence="7">
    <location>
        <begin position="45"/>
        <end position="64"/>
    </location>
</feature>
<dbReference type="GO" id="GO:0003725">
    <property type="term" value="F:double-stranded RNA binding"/>
    <property type="evidence" value="ECO:0007669"/>
    <property type="project" value="TreeGrafter"/>
</dbReference>
<dbReference type="SMART" id="SM00358">
    <property type="entry name" value="DSRM"/>
    <property type="match status" value="3"/>
</dbReference>
<dbReference type="InterPro" id="IPR044457">
    <property type="entry name" value="ADAR1_DSRM_3"/>
</dbReference>
<dbReference type="InterPro" id="IPR014720">
    <property type="entry name" value="dsRBD_dom"/>
</dbReference>
<feature type="region of interest" description="Disordered" evidence="7">
    <location>
        <begin position="381"/>
        <end position="407"/>
    </location>
</feature>
<accession>A0A8D3B1K3</accession>
<dbReference type="FunFam" id="3.30.160.20:FF:000005">
    <property type="entry name" value="Putative double-stranded RNA-specific adenosine deaminase"/>
    <property type="match status" value="3"/>
</dbReference>
<evidence type="ECO:0000259" key="9">
    <source>
        <dbReference type="PROSITE" id="PS50139"/>
    </source>
</evidence>
<keyword evidence="3" id="KW-0677">Repeat</keyword>
<dbReference type="Pfam" id="PF02295">
    <property type="entry name" value="z-alpha"/>
    <property type="match status" value="2"/>
</dbReference>
<reference evidence="11" key="2">
    <citation type="submission" date="2025-08" db="UniProtKB">
        <authorList>
            <consortium name="Ensembl"/>
        </authorList>
    </citation>
    <scope>IDENTIFICATION</scope>
</reference>
<dbReference type="InterPro" id="IPR042371">
    <property type="entry name" value="Z_dom"/>
</dbReference>
<feature type="domain" description="A to I editase" evidence="10">
    <location>
        <begin position="930"/>
        <end position="1261"/>
    </location>
</feature>
<feature type="domain" description="Z-binding" evidence="9">
    <location>
        <begin position="412"/>
        <end position="477"/>
    </location>
</feature>
<dbReference type="CDD" id="cd19915">
    <property type="entry name" value="DSRM_DRADA_rpt3"/>
    <property type="match status" value="1"/>
</dbReference>
<dbReference type="PANTHER" id="PTHR10910">
    <property type="entry name" value="EUKARYOTE SPECIFIC DSRNA BINDING PROTEIN"/>
    <property type="match status" value="1"/>
</dbReference>
<feature type="domain" description="DRBM" evidence="8">
    <location>
        <begin position="697"/>
        <end position="765"/>
    </location>
</feature>
<evidence type="ECO:0000256" key="6">
    <source>
        <dbReference type="PROSITE-ProRule" id="PRU00266"/>
    </source>
</evidence>
<dbReference type="SUPFAM" id="SSF46785">
    <property type="entry name" value="Winged helix' DNA-binding domain"/>
    <property type="match status" value="2"/>
</dbReference>
<dbReference type="PROSITE" id="PS50137">
    <property type="entry name" value="DS_RBD"/>
    <property type="match status" value="3"/>
</dbReference>
<gene>
    <name evidence="11" type="primary">adar</name>
</gene>
<feature type="compositionally biased region" description="Basic and acidic residues" evidence="7">
    <location>
        <begin position="476"/>
        <end position="487"/>
    </location>
</feature>
<dbReference type="SMART" id="SM00552">
    <property type="entry name" value="ADEAMc"/>
    <property type="match status" value="1"/>
</dbReference>
<dbReference type="Ensembl" id="ENSSMAT00000027318.2">
    <property type="protein sequence ID" value="ENSSMAP00000026990.2"/>
    <property type="gene ID" value="ENSSMAG00000016465.2"/>
</dbReference>
<feature type="region of interest" description="Disordered" evidence="7">
    <location>
        <begin position="1272"/>
        <end position="1294"/>
    </location>
</feature>
<evidence type="ECO:0000313" key="12">
    <source>
        <dbReference type="Proteomes" id="UP000694558"/>
    </source>
</evidence>
<evidence type="ECO:0000256" key="2">
    <source>
        <dbReference type="ARBA" id="ARBA00022490"/>
    </source>
</evidence>
<sequence length="1294" mass="142187">MSRGRGGPFREHFHRYPPPHLQVKENYSRPGPTSPYPRAGPQQIPYSSYYNNNNPAPPVAATQPPASPLIPSAPPIPSHIKAAPKPVALNNSHNQNYITGPVPNSFQDQLVGFLRGHSSEAPQFRDSLQVGGAVPSRPRSSSYQLQSGYSRYPSPNSSLRGRGGYSQDQSFPYTPSVGPQGPQHLNPNQLRGKTHKQHSNRQWRIQTDSLCDKFQSLSVHRDRSNRRERFERFSVSSDSGSSGFSKVNITLNPAIQDLVHRALAALKPSQSTSAKLLAKKLRLPKKIVNKALYSLEQSQKASKQGLSPPVWTLYRELLRYTEDQNSEVQTPLSHLCVSLDQPQKPEVKVGLKAETARNWPQAKGEDSDTEFSSSYYSSVEYSDSEGARSPPRGRHEAKQHRNTTCSDQELQLPTMTQQKELVMRYLLDSGEANALAIAKNLGLRNGKHVNPTLYALEKQGDVVKNSKVNPPTWELSSRRKERMERTLKAARCTTAEGRRMEEEPSGEEKAGGSIFLPSSTIPGPEPVSLPEDKETNEGEWATDDIPEFLNAIRRETDAERLAAEKSNAMGTVAVSLAAPPPQNLWAKLQEVRLKNPVSGLMEYAQYLGQNCEFQLLDQSGPSHDPRFRMQVMLNGRLFPVAEASSKKVAKKDAAAATLRILFGEMQGGGSTADNGNTDNTEKGPRQPLSRSLPGGKNPVSVLMEYSQRSGNPIEFIITGQAGPPHDPRFMYRVKVGESLFAEASAPSKKAARQLAAEEAVKELMADGKLQLNKVDSDAAHEAGVGDLINHLNNNAVSGLLEYARARGFAAEIRLVGQSGPAHEPKFTYQAKLGGRWFPPVCASNKKQGKQEAADAALRVLIGEAERAARTGELIPAELPVSGSTLHDQIAMLSHQRFNALTTRIQHSLLGRKILATIVMRKGEGLGTVVSLGTGNRCVKGEELSLKGDTVNDCHAEIISRRGFLRFLYSELLRHYDGAEDSIFELAENRLRIKSDITFHLYISTAPCGDGALFDKSCSEAGDEVEGHQPLFENTKQGKLRTKVENGEGTIPVESSAIVPTWDGIQHGERLRTMSCSDKILRWNVLGLQGALLTHFLHPIYLKSITLGYLYSHGHLTRAVCCRLSRDGEAIVQSLPPPFMLNHPEVGRVSVYDSTRHTGKTKESSVNWSFPDQHSVEVLDGTKGKLDGNKLAVSRVSKSNFFGLFRSLCQRCGRADLLSLSSYSQAKMSAMSFQLAKQQFFQALGVHGYGAWISKPLEEKSFEAGEGTGCNGTSVHMGYGSSRNGGAVEHKQEES</sequence>
<feature type="domain" description="Z-binding" evidence="9">
    <location>
        <begin position="249"/>
        <end position="315"/>
    </location>
</feature>
<dbReference type="Proteomes" id="UP000694558">
    <property type="component" value="Chromosome 1"/>
</dbReference>
<feature type="domain" description="DRBM" evidence="8">
    <location>
        <begin position="794"/>
        <end position="862"/>
    </location>
</feature>
<feature type="compositionally biased region" description="Basic residues" evidence="7">
    <location>
        <begin position="192"/>
        <end position="201"/>
    </location>
</feature>